<evidence type="ECO:0000313" key="2">
    <source>
        <dbReference type="Proteomes" id="UP000768471"/>
    </source>
</evidence>
<protein>
    <submittedName>
        <fullName evidence="1">Uncharacterized protein</fullName>
    </submittedName>
</protein>
<keyword evidence="2" id="KW-1185">Reference proteome</keyword>
<organism evidence="1 2">
    <name type="scientific">Eikenella glucosivorans</name>
    <dbReference type="NCBI Taxonomy" id="2766967"/>
    <lineage>
        <taxon>Bacteria</taxon>
        <taxon>Pseudomonadati</taxon>
        <taxon>Pseudomonadota</taxon>
        <taxon>Betaproteobacteria</taxon>
        <taxon>Neisseriales</taxon>
        <taxon>Neisseriaceae</taxon>
        <taxon>Eikenella</taxon>
    </lineage>
</organism>
<proteinExistence type="predicted"/>
<accession>A0ABS0NBW9</accession>
<dbReference type="RefSeq" id="WP_197903620.1">
    <property type="nucleotide sequence ID" value="NZ_JACSGR010000006.1"/>
</dbReference>
<reference evidence="1 2" key="1">
    <citation type="submission" date="2020-09" db="EMBL/GenBank/DDBJ databases">
        <title>Eikenella S3660 sp. nov., isolated from a throat swab.</title>
        <authorList>
            <person name="Buhl M."/>
        </authorList>
    </citation>
    <scope>NUCLEOTIDE SEQUENCE [LARGE SCALE GENOMIC DNA]</scope>
    <source>
        <strain evidence="1 2">S3360</strain>
    </source>
</reference>
<gene>
    <name evidence="1" type="ORF">H9Q10_08960</name>
</gene>
<comment type="caution">
    <text evidence="1">The sequence shown here is derived from an EMBL/GenBank/DDBJ whole genome shotgun (WGS) entry which is preliminary data.</text>
</comment>
<sequence length="110" mass="12476">MINCLLFSILLKRLMWRGTVLTIPLVLDEIYKLDQINLPELIKIAEEYGFAVFGTCPDPTSKVASAFGRYFSLEYFAAEYPYNTQNTVLYYGEVEQLSDDGTIDNGADDD</sequence>
<dbReference type="EMBL" id="JACSGR010000006">
    <property type="protein sequence ID" value="MBH5329797.1"/>
    <property type="molecule type" value="Genomic_DNA"/>
</dbReference>
<evidence type="ECO:0000313" key="1">
    <source>
        <dbReference type="EMBL" id="MBH5329797.1"/>
    </source>
</evidence>
<dbReference type="Proteomes" id="UP000768471">
    <property type="component" value="Unassembled WGS sequence"/>
</dbReference>
<name>A0ABS0NBW9_9NEIS</name>